<dbReference type="PROSITE" id="PS00086">
    <property type="entry name" value="CYTOCHROME_P450"/>
    <property type="match status" value="1"/>
</dbReference>
<dbReference type="Pfam" id="PF00067">
    <property type="entry name" value="p450"/>
    <property type="match status" value="1"/>
</dbReference>
<evidence type="ECO:0000256" key="3">
    <source>
        <dbReference type="ARBA" id="ARBA00022617"/>
    </source>
</evidence>
<dbReference type="PRINTS" id="PR00463">
    <property type="entry name" value="EP450I"/>
</dbReference>
<dbReference type="EMBL" id="JBBPDW010000036">
    <property type="protein sequence ID" value="KAK7536584.1"/>
    <property type="molecule type" value="Genomic_DNA"/>
</dbReference>
<dbReference type="InterPro" id="IPR001128">
    <property type="entry name" value="Cyt_P450"/>
</dbReference>
<sequence length="515" mass="58105">MASFYFSSVATAAAGTLLFLYSFGSFIYNVYFHPLRNYPGPKLSAGTKFPYVWARIRGEIPAYVAALHAKYGPVVRVSPWELSYITAEAWRDIYGHKIGGKGGLGKDLKFYGPDSVGKNGIIRTNDADHARQRRLLAHAFSDRALRDQEPLIRQYVDLLSEKMGEVAKFSDATLDMVRYLNCCTFDIMGDLAFGEPLGLLEKSDYTPWVAAVLGTMKTSSIKNAIAIHFPLFSALLKKIFVTKKMKERYHFHAQHSIERVDRRLARKTDRPDIWGFVLRHQHGADAKENISMTLPEMHANGSTLMIAGTETTATLLSGLTYHLLLNPPIYAKLTAEIRTAFSHPDQMNMSALVSLPYLQACIEEAMRIYPPVPVGLPRVVPPGGRVVCGKHVPGGTSVMVSQWAAYHSPLNFYEPEKFLPERWLEDDGGGADDRFARDEKAVLQPFSFGPRNCLGKNLAYHEMRLIAANVLWRFDLQLLEESRDWVRQKAYTLWEKPRLMCKISPREVDGLLNEQ</sequence>
<keyword evidence="6" id="KW-0560">Oxidoreductase</keyword>
<keyword evidence="5 6" id="KW-0408">Iron</keyword>
<dbReference type="PANTHER" id="PTHR24305">
    <property type="entry name" value="CYTOCHROME P450"/>
    <property type="match status" value="1"/>
</dbReference>
<proteinExistence type="inferred from homology"/>
<gene>
    <name evidence="7" type="ORF">IWX46DRAFT_264931</name>
</gene>
<comment type="similarity">
    <text evidence="2 6">Belongs to the cytochrome P450 family.</text>
</comment>
<name>A0ABR1LPE2_9PEZI</name>
<organism evidence="7 8">
    <name type="scientific">Phyllosticta citricarpa</name>
    <dbReference type="NCBI Taxonomy" id="55181"/>
    <lineage>
        <taxon>Eukaryota</taxon>
        <taxon>Fungi</taxon>
        <taxon>Dikarya</taxon>
        <taxon>Ascomycota</taxon>
        <taxon>Pezizomycotina</taxon>
        <taxon>Dothideomycetes</taxon>
        <taxon>Dothideomycetes incertae sedis</taxon>
        <taxon>Botryosphaeriales</taxon>
        <taxon>Phyllostictaceae</taxon>
        <taxon>Phyllosticta</taxon>
    </lineage>
</organism>
<evidence type="ECO:0000313" key="7">
    <source>
        <dbReference type="EMBL" id="KAK7536584.1"/>
    </source>
</evidence>
<keyword evidence="6" id="KW-0503">Monooxygenase</keyword>
<reference evidence="7 8" key="1">
    <citation type="submission" date="2024-04" db="EMBL/GenBank/DDBJ databases">
        <title>Phyllosticta paracitricarpa is synonymous to the EU quarantine fungus P. citricarpa based on phylogenomic analyses.</title>
        <authorList>
            <consortium name="Lawrence Berkeley National Laboratory"/>
            <person name="Van Ingen-Buijs V.A."/>
            <person name="Van Westerhoven A.C."/>
            <person name="Haridas S."/>
            <person name="Skiadas P."/>
            <person name="Martin F."/>
            <person name="Groenewald J.Z."/>
            <person name="Crous P.W."/>
            <person name="Seidl M.F."/>
        </authorList>
    </citation>
    <scope>NUCLEOTIDE SEQUENCE [LARGE SCALE GENOMIC DNA]</scope>
    <source>
        <strain evidence="7 8">CBS 122670</strain>
    </source>
</reference>
<evidence type="ECO:0000256" key="2">
    <source>
        <dbReference type="ARBA" id="ARBA00010617"/>
    </source>
</evidence>
<evidence type="ECO:0000313" key="8">
    <source>
        <dbReference type="Proteomes" id="UP001365128"/>
    </source>
</evidence>
<comment type="caution">
    <text evidence="7">The sequence shown here is derived from an EMBL/GenBank/DDBJ whole genome shotgun (WGS) entry which is preliminary data.</text>
</comment>
<keyword evidence="8" id="KW-1185">Reference proteome</keyword>
<dbReference type="Proteomes" id="UP001365128">
    <property type="component" value="Unassembled WGS sequence"/>
</dbReference>
<comment type="cofactor">
    <cofactor evidence="1">
        <name>heme</name>
        <dbReference type="ChEBI" id="CHEBI:30413"/>
    </cofactor>
</comment>
<dbReference type="Gene3D" id="1.10.630.10">
    <property type="entry name" value="Cytochrome P450"/>
    <property type="match status" value="1"/>
</dbReference>
<dbReference type="CDD" id="cd11058">
    <property type="entry name" value="CYP60B-like"/>
    <property type="match status" value="1"/>
</dbReference>
<keyword evidence="4 6" id="KW-0479">Metal-binding</keyword>
<dbReference type="PANTHER" id="PTHR24305:SF210">
    <property type="entry name" value="CYTOCHROME P450 MONOOXYGENASE ASQL-RELATED"/>
    <property type="match status" value="1"/>
</dbReference>
<evidence type="ECO:0000256" key="5">
    <source>
        <dbReference type="ARBA" id="ARBA00023004"/>
    </source>
</evidence>
<accession>A0ABR1LPE2</accession>
<dbReference type="InterPro" id="IPR036396">
    <property type="entry name" value="Cyt_P450_sf"/>
</dbReference>
<dbReference type="InterPro" id="IPR050121">
    <property type="entry name" value="Cytochrome_P450_monoxygenase"/>
</dbReference>
<dbReference type="SUPFAM" id="SSF48264">
    <property type="entry name" value="Cytochrome P450"/>
    <property type="match status" value="1"/>
</dbReference>
<keyword evidence="3 6" id="KW-0349">Heme</keyword>
<evidence type="ECO:0000256" key="6">
    <source>
        <dbReference type="RuleBase" id="RU000461"/>
    </source>
</evidence>
<dbReference type="PRINTS" id="PR00385">
    <property type="entry name" value="P450"/>
</dbReference>
<evidence type="ECO:0000256" key="4">
    <source>
        <dbReference type="ARBA" id="ARBA00022723"/>
    </source>
</evidence>
<dbReference type="InterPro" id="IPR017972">
    <property type="entry name" value="Cyt_P450_CS"/>
</dbReference>
<evidence type="ECO:0000256" key="1">
    <source>
        <dbReference type="ARBA" id="ARBA00001971"/>
    </source>
</evidence>
<dbReference type="InterPro" id="IPR002401">
    <property type="entry name" value="Cyt_P450_E_grp-I"/>
</dbReference>
<protein>
    <submittedName>
        <fullName evidence="7">Cytochrome P450</fullName>
    </submittedName>
</protein>